<protein>
    <submittedName>
        <fullName evidence="1">Uncharacterized protein</fullName>
    </submittedName>
</protein>
<dbReference type="Proteomes" id="UP000823773">
    <property type="component" value="Unassembled WGS sequence"/>
</dbReference>
<evidence type="ECO:0000313" key="1">
    <source>
        <dbReference type="EMBL" id="MBP1874018.1"/>
    </source>
</evidence>
<proteinExistence type="predicted"/>
<sequence>MAKQKSKKARNVTVKVREKQPIGLENSEKLRERLGIFNKVFGVDSSKRNEPWDRELTKEELFRTAPLLKGKRTLVSFVRKVTLLVDMMDDQDLRDTISVNEYKTPTALRRWSDPDRGLWPWSVPEIDSPDGTYGDLFLIYESAEAGLDIIRKGKKYSLQKQIDDQKRVIENLEAQILDLMDQLYRATSNAGKSIRAS</sequence>
<evidence type="ECO:0000313" key="2">
    <source>
        <dbReference type="Proteomes" id="UP000823773"/>
    </source>
</evidence>
<gene>
    <name evidence="1" type="ORF">J2Z19_003742</name>
</gene>
<keyword evidence="2" id="KW-1185">Reference proteome</keyword>
<name>A0ACC5SYP9_ENSAD</name>
<comment type="caution">
    <text evidence="1">The sequence shown here is derived from an EMBL/GenBank/DDBJ whole genome shotgun (WGS) entry which is preliminary data.</text>
</comment>
<accession>A0ACC5SYP9</accession>
<reference evidence="1" key="1">
    <citation type="submission" date="2021-03" db="EMBL/GenBank/DDBJ databases">
        <title>Genomic Encyclopedia of Type Strains, Phase IV (KMG-IV): sequencing the most valuable type-strain genomes for metagenomic binning, comparative biology and taxonomic classification.</title>
        <authorList>
            <person name="Goeker M."/>
        </authorList>
    </citation>
    <scope>NUCLEOTIDE SEQUENCE</scope>
    <source>
        <strain evidence="1">DSM 18131</strain>
    </source>
</reference>
<organism evidence="1 2">
    <name type="scientific">Ensifer adhaerens</name>
    <name type="common">Sinorhizobium morelense</name>
    <dbReference type="NCBI Taxonomy" id="106592"/>
    <lineage>
        <taxon>Bacteria</taxon>
        <taxon>Pseudomonadati</taxon>
        <taxon>Pseudomonadota</taxon>
        <taxon>Alphaproteobacteria</taxon>
        <taxon>Hyphomicrobiales</taxon>
        <taxon>Rhizobiaceae</taxon>
        <taxon>Sinorhizobium/Ensifer group</taxon>
        <taxon>Ensifer</taxon>
    </lineage>
</organism>
<dbReference type="EMBL" id="JAGGJR010000006">
    <property type="protein sequence ID" value="MBP1874018.1"/>
    <property type="molecule type" value="Genomic_DNA"/>
</dbReference>